<dbReference type="AlphaFoldDB" id="A0A0V1G4A8"/>
<gene>
    <name evidence="4" type="primary">PGBD2</name>
    <name evidence="4" type="ORF">T4D_15130</name>
</gene>
<dbReference type="EMBL" id="JYDT01000007">
    <property type="protein sequence ID" value="KRY92323.1"/>
    <property type="molecule type" value="Genomic_DNA"/>
</dbReference>
<dbReference type="OrthoDB" id="5920214at2759"/>
<evidence type="ECO:0000313" key="4">
    <source>
        <dbReference type="EMBL" id="KRY92323.1"/>
    </source>
</evidence>
<dbReference type="PANTHER" id="PTHR47331:SF2">
    <property type="match status" value="1"/>
</dbReference>
<dbReference type="Gene3D" id="3.30.420.10">
    <property type="entry name" value="Ribonuclease H-like superfamily/Ribonuclease H"/>
    <property type="match status" value="2"/>
</dbReference>
<feature type="region of interest" description="Disordered" evidence="1">
    <location>
        <begin position="562"/>
        <end position="610"/>
    </location>
</feature>
<feature type="compositionally biased region" description="Basic residues" evidence="1">
    <location>
        <begin position="577"/>
        <end position="591"/>
    </location>
</feature>
<dbReference type="Pfam" id="PF17921">
    <property type="entry name" value="Integrase_H2C2"/>
    <property type="match status" value="1"/>
</dbReference>
<dbReference type="InterPro" id="IPR040676">
    <property type="entry name" value="DUF5641"/>
</dbReference>
<accession>A0A0V1G4A8</accession>
<dbReference type="InterPro" id="IPR008042">
    <property type="entry name" value="Retrotrans_Pao"/>
</dbReference>
<evidence type="ECO:0000259" key="3">
    <source>
        <dbReference type="Pfam" id="PF18701"/>
    </source>
</evidence>
<dbReference type="InterPro" id="IPR041588">
    <property type="entry name" value="Integrase_H2C2"/>
</dbReference>
<dbReference type="Pfam" id="PF05380">
    <property type="entry name" value="Peptidase_A17"/>
    <property type="match status" value="1"/>
</dbReference>
<evidence type="ECO:0000313" key="5">
    <source>
        <dbReference type="Proteomes" id="UP000054995"/>
    </source>
</evidence>
<organism evidence="4 5">
    <name type="scientific">Trichinella pseudospiralis</name>
    <name type="common">Parasitic roundworm</name>
    <dbReference type="NCBI Taxonomy" id="6337"/>
    <lineage>
        <taxon>Eukaryota</taxon>
        <taxon>Metazoa</taxon>
        <taxon>Ecdysozoa</taxon>
        <taxon>Nematoda</taxon>
        <taxon>Enoplea</taxon>
        <taxon>Dorylaimia</taxon>
        <taxon>Trichinellida</taxon>
        <taxon>Trichinellidae</taxon>
        <taxon>Trichinella</taxon>
    </lineage>
</organism>
<dbReference type="Proteomes" id="UP000054995">
    <property type="component" value="Unassembled WGS sequence"/>
</dbReference>
<feature type="domain" description="DUF5641" evidence="3">
    <location>
        <begin position="745"/>
        <end position="815"/>
    </location>
</feature>
<dbReference type="PANTHER" id="PTHR47331">
    <property type="entry name" value="PHD-TYPE DOMAIN-CONTAINING PROTEIN"/>
    <property type="match status" value="1"/>
</dbReference>
<sequence length="888" mass="102486">MNSEVDPWSRDTKRQLISVTAKFYDPLGHISPYIIRAKILFQKLWQRDLNWDDELPSDLQDEWQKWKMELCDVNDIRIPRCLISFHGSTISKIELHAFGDASETAYGAGVYLIMTKEGHSSISNLVMAKSRVAPLKKMTLPRLELMAAKLGVFVKDSLKMRIDRVTCWTDSKIAGTVSMETLSNLIKSGGYSERTVKVFTELVENINLSPERYEHLDRLLRITAYCIRFGKNCRLPKAEGLVEYATPLEMQNAENYWIRKAQHERFINEIHQLSGGRQVAANSRLQQFDPLIDEDGLLRIGGRLQNSDLPEGTKHPILLPDKHPITMAIIRRCHLRQLHSGCESTLATLRQRYWILRGRREMKGVIYACPCCRRIESRAFASKMAPLPADRIRVTRPFENTGLDIAGSFFTRLGKKVNKNYICLFTCMTTRAVHLEVVSEVTALRLLQALRRFIARRGIHTIGTIRRNRLKNAPLKTEKELKKAGRGAFHVCTTAENNLCIVRWHDSAVKDKTLVDVSCPAIVKEYNKYMGGVDLAGMLRALYRIDHRKALTKVNKAYARKSRGRVSATANTETSRRRTKVNKAYARKSRGRVSATANTETSRRRVRRPEPTTAARFDKLVSLEMVDNIARKLTSHCIQWNFITERAPWMGGYWERLIRSMKTSLKKVLQNSMLYEEELRTVISEVEARMNLRLLTYITDNHNNPEILTPYHFLTGIHYVDIPEITKDEDEWVPKTQSTLQLMKNWNLRQRLIAQWWKRWKTEYVTNLNMRQKWYNSGNAPNIGDIVLVSESNVPRRNWKLGKIVQLYPEQDGINQQKYSDGLCPSNREDVKKHSVAALETINKLFTNALHLTPKSYIENVNNWQLSAKNNQPAMSSMCVLETLNNWN</sequence>
<keyword evidence="5" id="KW-1185">Reference proteome</keyword>
<dbReference type="InterPro" id="IPR036397">
    <property type="entry name" value="RNaseH_sf"/>
</dbReference>
<protein>
    <submittedName>
        <fullName evidence="4">PiggyBac transposable element-derived protein 2</fullName>
    </submittedName>
</protein>
<evidence type="ECO:0000256" key="1">
    <source>
        <dbReference type="SAM" id="MobiDB-lite"/>
    </source>
</evidence>
<name>A0A0V1G4A8_TRIPS</name>
<proteinExistence type="predicted"/>
<feature type="domain" description="Integrase zinc-binding" evidence="2">
    <location>
        <begin position="327"/>
        <end position="375"/>
    </location>
</feature>
<evidence type="ECO:0000259" key="2">
    <source>
        <dbReference type="Pfam" id="PF17921"/>
    </source>
</evidence>
<dbReference type="Pfam" id="PF18701">
    <property type="entry name" value="DUF5641"/>
    <property type="match status" value="1"/>
</dbReference>
<comment type="caution">
    <text evidence="4">The sequence shown here is derived from an EMBL/GenBank/DDBJ whole genome shotgun (WGS) entry which is preliminary data.</text>
</comment>
<dbReference type="Gene3D" id="1.10.340.70">
    <property type="match status" value="1"/>
</dbReference>
<reference evidence="4 5" key="1">
    <citation type="submission" date="2015-01" db="EMBL/GenBank/DDBJ databases">
        <title>Evolution of Trichinella species and genotypes.</title>
        <authorList>
            <person name="Korhonen P.K."/>
            <person name="Edoardo P."/>
            <person name="Giuseppe L.R."/>
            <person name="Gasser R.B."/>
        </authorList>
    </citation>
    <scope>NUCLEOTIDE SEQUENCE [LARGE SCALE GENOMIC DNA]</scope>
    <source>
        <strain evidence="4">ISS470</strain>
    </source>
</reference>
<dbReference type="GO" id="GO:0003676">
    <property type="term" value="F:nucleic acid binding"/>
    <property type="evidence" value="ECO:0007669"/>
    <property type="project" value="InterPro"/>
</dbReference>